<dbReference type="Proteomes" id="UP001066276">
    <property type="component" value="Chromosome 4_2"/>
</dbReference>
<feature type="region of interest" description="Disordered" evidence="3">
    <location>
        <begin position="377"/>
        <end position="561"/>
    </location>
</feature>
<evidence type="ECO:0000256" key="1">
    <source>
        <dbReference type="ARBA" id="ARBA00007105"/>
    </source>
</evidence>
<evidence type="ECO:0000256" key="3">
    <source>
        <dbReference type="SAM" id="MobiDB-lite"/>
    </source>
</evidence>
<comment type="caution">
    <text evidence="4">The sequence shown here is derived from an EMBL/GenBank/DDBJ whole genome shotgun (WGS) entry which is preliminary data.</text>
</comment>
<dbReference type="InterPro" id="IPR009060">
    <property type="entry name" value="UBA-like_sf"/>
</dbReference>
<dbReference type="GO" id="GO:0005737">
    <property type="term" value="C:cytoplasm"/>
    <property type="evidence" value="ECO:0007669"/>
    <property type="project" value="TreeGrafter"/>
</dbReference>
<feature type="compositionally biased region" description="Polar residues" evidence="3">
    <location>
        <begin position="511"/>
        <end position="527"/>
    </location>
</feature>
<dbReference type="InterPro" id="IPR009816">
    <property type="entry name" value="SPATS2-like"/>
</dbReference>
<evidence type="ECO:0000313" key="4">
    <source>
        <dbReference type="EMBL" id="KAJ1160616.1"/>
    </source>
</evidence>
<accession>A0AAV7S9X4</accession>
<feature type="compositionally biased region" description="Basic residues" evidence="3">
    <location>
        <begin position="83"/>
        <end position="93"/>
    </location>
</feature>
<reference evidence="4" key="1">
    <citation type="journal article" date="2022" name="bioRxiv">
        <title>Sequencing and chromosome-scale assembly of the giantPleurodeles waltlgenome.</title>
        <authorList>
            <person name="Brown T."/>
            <person name="Elewa A."/>
            <person name="Iarovenko S."/>
            <person name="Subramanian E."/>
            <person name="Araus A.J."/>
            <person name="Petzold A."/>
            <person name="Susuki M."/>
            <person name="Suzuki K.-i.T."/>
            <person name="Hayashi T."/>
            <person name="Toyoda A."/>
            <person name="Oliveira C."/>
            <person name="Osipova E."/>
            <person name="Leigh N.D."/>
            <person name="Simon A."/>
            <person name="Yun M.H."/>
        </authorList>
    </citation>
    <scope>NUCLEOTIDE SEQUENCE</scope>
    <source>
        <strain evidence="4">20211129_DDA</strain>
        <tissue evidence="4">Liver</tissue>
    </source>
</reference>
<dbReference type="SUPFAM" id="SSF46934">
    <property type="entry name" value="UBA-like"/>
    <property type="match status" value="1"/>
</dbReference>
<comment type="similarity">
    <text evidence="1">Belongs to the SPATS2 family.</text>
</comment>
<dbReference type="PANTHER" id="PTHR15623">
    <property type="entry name" value="SPERMATOGENESIS-ASSOCIATED SERINE-RICH PROTEIN 2-RELATED"/>
    <property type="match status" value="1"/>
</dbReference>
<evidence type="ECO:0000256" key="2">
    <source>
        <dbReference type="SAM" id="Coils"/>
    </source>
</evidence>
<sequence length="561" mass="60761">MSRKQKDATGFVFDVQSNTVLAQGGSYENMKEKITAVRAVVPNKSNNEIILVLQHFDNSVDRAVQAFMEGSAVDVLKEWKVNSKKKNKKKKSKPSVTDAASSVTDSSKQASGEEEPCVISPEGSGINGYHVNGLANDTESVDSLSQGLDTLSIDARDLEDSDSITLDGFDGTGEMGDRKADLDLKLQTVHLPVHHQSTRGASQDHRNTQKGRAGSTSGTQMLASGSLPLPEDTPLSSASRKLGANIEKSVKDLQRCSVSLARYRIGVKEEMDASIKKMKQTFAELQSCLMDREVALLAEMDKVKAEAMEILKKRQKKAEDLKKLTDVAVRMTEEQLAELRADIKHFVSERKYDEDLGRSARFTCDLEPLKNSINLFGQVSHPKNSYSSRSRCSSVTSATSPSETSAPSTPDCSSTPSLTSTAKKTLTSGEGPGAATHTGARPSQPPRQVLQGNRRGGQGYRYQGQRPSSSSNPGRTENTSRYRNNSWYQSTPRYQGYPSRPPGPTSERGHTQTAGANSYAASSDVCQPSSTPVPPSGSPSPDNRALPQRKPRTTPAEVTSS</sequence>
<feature type="region of interest" description="Disordered" evidence="3">
    <location>
        <begin position="195"/>
        <end position="236"/>
    </location>
</feature>
<dbReference type="PANTHER" id="PTHR15623:SF11">
    <property type="entry name" value="SPERMATOGENESIS-ASSOCIATED SERINE-RICH PROTEIN 2"/>
    <property type="match status" value="1"/>
</dbReference>
<feature type="compositionally biased region" description="Polar residues" evidence="3">
    <location>
        <begin position="214"/>
        <end position="223"/>
    </location>
</feature>
<feature type="compositionally biased region" description="Polar residues" evidence="3">
    <location>
        <begin position="94"/>
        <end position="110"/>
    </location>
</feature>
<evidence type="ECO:0008006" key="6">
    <source>
        <dbReference type="Google" id="ProtNLM"/>
    </source>
</evidence>
<organism evidence="4 5">
    <name type="scientific">Pleurodeles waltl</name>
    <name type="common">Iberian ribbed newt</name>
    <dbReference type="NCBI Taxonomy" id="8319"/>
    <lineage>
        <taxon>Eukaryota</taxon>
        <taxon>Metazoa</taxon>
        <taxon>Chordata</taxon>
        <taxon>Craniata</taxon>
        <taxon>Vertebrata</taxon>
        <taxon>Euteleostomi</taxon>
        <taxon>Amphibia</taxon>
        <taxon>Batrachia</taxon>
        <taxon>Caudata</taxon>
        <taxon>Salamandroidea</taxon>
        <taxon>Salamandridae</taxon>
        <taxon>Pleurodelinae</taxon>
        <taxon>Pleurodeles</taxon>
    </lineage>
</organism>
<gene>
    <name evidence="4" type="ORF">NDU88_001112</name>
</gene>
<proteinExistence type="inferred from homology"/>
<name>A0AAV7S9X4_PLEWA</name>
<feature type="compositionally biased region" description="Low complexity" evidence="3">
    <location>
        <begin position="385"/>
        <end position="428"/>
    </location>
</feature>
<feature type="region of interest" description="Disordered" evidence="3">
    <location>
        <begin position="83"/>
        <end position="124"/>
    </location>
</feature>
<dbReference type="AlphaFoldDB" id="A0AAV7S9X4"/>
<feature type="compositionally biased region" description="Polar residues" evidence="3">
    <location>
        <begin position="467"/>
        <end position="493"/>
    </location>
</feature>
<feature type="coiled-coil region" evidence="2">
    <location>
        <begin position="304"/>
        <end position="349"/>
    </location>
</feature>
<protein>
    <recommendedName>
        <fullName evidence="6">Spermatogenesis-associated serine-rich protein 2</fullName>
    </recommendedName>
</protein>
<dbReference type="EMBL" id="JANPWB010000008">
    <property type="protein sequence ID" value="KAJ1160616.1"/>
    <property type="molecule type" value="Genomic_DNA"/>
</dbReference>
<dbReference type="Pfam" id="PF07139">
    <property type="entry name" value="SPATS2-like"/>
    <property type="match status" value="1"/>
</dbReference>
<keyword evidence="5" id="KW-1185">Reference proteome</keyword>
<keyword evidence="2" id="KW-0175">Coiled coil</keyword>
<evidence type="ECO:0000313" key="5">
    <source>
        <dbReference type="Proteomes" id="UP001066276"/>
    </source>
</evidence>